<reference evidence="2" key="2">
    <citation type="submission" date="2023-01" db="EMBL/GenBank/DDBJ databases">
        <authorList>
            <person name="Sun Q."/>
            <person name="Evtushenko L."/>
        </authorList>
    </citation>
    <scope>NUCLEOTIDE SEQUENCE</scope>
    <source>
        <strain evidence="2">VKM B-1513</strain>
    </source>
</reference>
<name>A0A9W6INW9_9PROT</name>
<evidence type="ECO:0000313" key="3">
    <source>
        <dbReference type="Proteomes" id="UP001143486"/>
    </source>
</evidence>
<sequence>MIEAESRGAAAELAASPFRAGSDRPLRETLPVVFKGPMRMRRSTPIPILPKREQVWLRNPQAPKDLPCLERRLDLPRAKVKVPRFLFFVQEAS</sequence>
<gene>
    <name evidence="2" type="ORF">GCM10017621_21030</name>
</gene>
<organism evidence="2 3">
    <name type="scientific">Maricaulis virginensis</name>
    <dbReference type="NCBI Taxonomy" id="144022"/>
    <lineage>
        <taxon>Bacteria</taxon>
        <taxon>Pseudomonadati</taxon>
        <taxon>Pseudomonadota</taxon>
        <taxon>Alphaproteobacteria</taxon>
        <taxon>Maricaulales</taxon>
        <taxon>Maricaulaceae</taxon>
        <taxon>Maricaulis</taxon>
    </lineage>
</organism>
<comment type="caution">
    <text evidence="2">The sequence shown here is derived from an EMBL/GenBank/DDBJ whole genome shotgun (WGS) entry which is preliminary data.</text>
</comment>
<dbReference type="AlphaFoldDB" id="A0A9W6INW9"/>
<proteinExistence type="predicted"/>
<protein>
    <submittedName>
        <fullName evidence="2">Uncharacterized protein</fullName>
    </submittedName>
</protein>
<feature type="region of interest" description="Disordered" evidence="1">
    <location>
        <begin position="1"/>
        <end position="23"/>
    </location>
</feature>
<reference evidence="2" key="1">
    <citation type="journal article" date="2014" name="Int. J. Syst. Evol. Microbiol.">
        <title>Complete genome sequence of Corynebacterium casei LMG S-19264T (=DSM 44701T), isolated from a smear-ripened cheese.</title>
        <authorList>
            <consortium name="US DOE Joint Genome Institute (JGI-PGF)"/>
            <person name="Walter F."/>
            <person name="Albersmeier A."/>
            <person name="Kalinowski J."/>
            <person name="Ruckert C."/>
        </authorList>
    </citation>
    <scope>NUCLEOTIDE SEQUENCE</scope>
    <source>
        <strain evidence="2">VKM B-1513</strain>
    </source>
</reference>
<dbReference type="Proteomes" id="UP001143486">
    <property type="component" value="Unassembled WGS sequence"/>
</dbReference>
<keyword evidence="3" id="KW-1185">Reference proteome</keyword>
<evidence type="ECO:0000313" key="2">
    <source>
        <dbReference type="EMBL" id="GLK52595.1"/>
    </source>
</evidence>
<accession>A0A9W6INW9</accession>
<evidence type="ECO:0000256" key="1">
    <source>
        <dbReference type="SAM" id="MobiDB-lite"/>
    </source>
</evidence>
<dbReference type="EMBL" id="BSFE01000005">
    <property type="protein sequence ID" value="GLK52595.1"/>
    <property type="molecule type" value="Genomic_DNA"/>
</dbReference>